<dbReference type="Proteomes" id="UP000887581">
    <property type="component" value="Unplaced"/>
</dbReference>
<evidence type="ECO:0000313" key="11">
    <source>
        <dbReference type="Proteomes" id="UP000887581"/>
    </source>
</evidence>
<evidence type="ECO:0000256" key="9">
    <source>
        <dbReference type="ARBA" id="ARBA00023136"/>
    </source>
</evidence>
<dbReference type="GO" id="GO:0000139">
    <property type="term" value="C:Golgi membrane"/>
    <property type="evidence" value="ECO:0007669"/>
    <property type="project" value="UniProtKB-SubCell"/>
</dbReference>
<evidence type="ECO:0000256" key="6">
    <source>
        <dbReference type="ARBA" id="ARBA00022968"/>
    </source>
</evidence>
<dbReference type="AlphaFoldDB" id="A0A915Q0C6"/>
<keyword evidence="6" id="KW-0735">Signal-anchor</keyword>
<keyword evidence="5" id="KW-0812">Transmembrane</keyword>
<evidence type="ECO:0000256" key="5">
    <source>
        <dbReference type="ARBA" id="ARBA00022692"/>
    </source>
</evidence>
<organism evidence="11 12">
    <name type="scientific">Setaria digitata</name>
    <dbReference type="NCBI Taxonomy" id="48799"/>
    <lineage>
        <taxon>Eukaryota</taxon>
        <taxon>Metazoa</taxon>
        <taxon>Ecdysozoa</taxon>
        <taxon>Nematoda</taxon>
        <taxon>Chromadorea</taxon>
        <taxon>Rhabditida</taxon>
        <taxon>Spirurina</taxon>
        <taxon>Spiruromorpha</taxon>
        <taxon>Filarioidea</taxon>
        <taxon>Setariidae</taxon>
        <taxon>Setaria</taxon>
    </lineage>
</organism>
<protein>
    <recommendedName>
        <fullName evidence="10">Hexosyltransferase</fullName>
        <ecNumber evidence="10">2.4.1.-</ecNumber>
    </recommendedName>
</protein>
<evidence type="ECO:0000313" key="12">
    <source>
        <dbReference type="WBParaSite" id="sdigi.contig406.g8102.t1"/>
    </source>
</evidence>
<dbReference type="GO" id="GO:0016758">
    <property type="term" value="F:hexosyltransferase activity"/>
    <property type="evidence" value="ECO:0007669"/>
    <property type="project" value="InterPro"/>
</dbReference>
<dbReference type="EC" id="2.4.1.-" evidence="10"/>
<evidence type="ECO:0000256" key="10">
    <source>
        <dbReference type="RuleBase" id="RU363063"/>
    </source>
</evidence>
<keyword evidence="9" id="KW-0472">Membrane</keyword>
<comment type="subcellular location">
    <subcellularLocation>
        <location evidence="1 10">Golgi apparatus membrane</location>
        <topology evidence="1 10">Single-pass type II membrane protein</topology>
    </subcellularLocation>
</comment>
<keyword evidence="7" id="KW-1133">Transmembrane helix</keyword>
<keyword evidence="11" id="KW-1185">Reference proteome</keyword>
<evidence type="ECO:0000256" key="2">
    <source>
        <dbReference type="ARBA" id="ARBA00008661"/>
    </source>
</evidence>
<name>A0A915Q0C6_9BILA</name>
<dbReference type="WBParaSite" id="sdigi.contig406.g8102.t1">
    <property type="protein sequence ID" value="sdigi.contig406.g8102.t1"/>
    <property type="gene ID" value="sdigi.contig406.g8102"/>
</dbReference>
<dbReference type="Pfam" id="PF01762">
    <property type="entry name" value="Galactosyl_T"/>
    <property type="match status" value="1"/>
</dbReference>
<evidence type="ECO:0000256" key="1">
    <source>
        <dbReference type="ARBA" id="ARBA00004323"/>
    </source>
</evidence>
<dbReference type="PANTHER" id="PTHR11214:SF3">
    <property type="entry name" value="BETA-1,3-GALACTOSYLTRANSFERASE 6"/>
    <property type="match status" value="1"/>
</dbReference>
<keyword evidence="4" id="KW-0808">Transferase</keyword>
<evidence type="ECO:0000256" key="3">
    <source>
        <dbReference type="ARBA" id="ARBA00022676"/>
    </source>
</evidence>
<evidence type="ECO:0000256" key="7">
    <source>
        <dbReference type="ARBA" id="ARBA00022989"/>
    </source>
</evidence>
<dbReference type="InterPro" id="IPR002659">
    <property type="entry name" value="Glyco_trans_31"/>
</dbReference>
<reference evidence="12" key="1">
    <citation type="submission" date="2022-11" db="UniProtKB">
        <authorList>
            <consortium name="WormBaseParasite"/>
        </authorList>
    </citation>
    <scope>IDENTIFICATION</scope>
</reference>
<sequence length="235" mass="26358">MIKRAGVSLCVVQNKSPRENLPTVSVFSRTGERKRATILLYLAVTPDKSGLSVRTLIRNTWAVEAKLNGIEVIFSIGIKTETDLYQSNNIDAIVKESTQFNDILLANFADRCSQIPLMASMDSDAVVFGENLKNLLNNSRYTFNGYLGCTVLSKQPIIRDITDRYYVGEWQWPGKVFPDYCSGTIIIENVQAAGLKLRNLPGIQPWLPIDDVCRSLILAVHPVEADKLAAFYHYR</sequence>
<dbReference type="PANTHER" id="PTHR11214">
    <property type="entry name" value="BETA-1,3-N-ACETYLGLUCOSAMINYLTRANSFERASE"/>
    <property type="match status" value="1"/>
</dbReference>
<comment type="similarity">
    <text evidence="2 10">Belongs to the glycosyltransferase 31 family.</text>
</comment>
<dbReference type="GO" id="GO:0006493">
    <property type="term" value="P:protein O-linked glycosylation"/>
    <property type="evidence" value="ECO:0007669"/>
    <property type="project" value="TreeGrafter"/>
</dbReference>
<proteinExistence type="inferred from homology"/>
<accession>A0A915Q0C6</accession>
<evidence type="ECO:0000256" key="8">
    <source>
        <dbReference type="ARBA" id="ARBA00023034"/>
    </source>
</evidence>
<evidence type="ECO:0000256" key="4">
    <source>
        <dbReference type="ARBA" id="ARBA00022679"/>
    </source>
</evidence>
<keyword evidence="3 10" id="KW-0328">Glycosyltransferase</keyword>
<keyword evidence="8 10" id="KW-0333">Golgi apparatus</keyword>